<gene>
    <name evidence="2" type="ORF">FIT61_02600</name>
</gene>
<dbReference type="EMBL" id="CP040986">
    <property type="protein sequence ID" value="QDD13351.1"/>
    <property type="molecule type" value="Genomic_DNA"/>
</dbReference>
<dbReference type="KEGG" id="mrk:FIT61_02600"/>
<accession>A0AAE6KP20</accession>
<evidence type="ECO:0000313" key="3">
    <source>
        <dbReference type="Proteomes" id="UP000312102"/>
    </source>
</evidence>
<dbReference type="Proteomes" id="UP000312102">
    <property type="component" value="Chromosome"/>
</dbReference>
<dbReference type="AlphaFoldDB" id="A0AAE6KP20"/>
<keyword evidence="3" id="KW-1185">Reference proteome</keyword>
<organism evidence="2 3">
    <name type="scientific">Candidatus Methylopumilus rimovensis</name>
    <dbReference type="NCBI Taxonomy" id="2588535"/>
    <lineage>
        <taxon>Bacteria</taxon>
        <taxon>Pseudomonadati</taxon>
        <taxon>Pseudomonadota</taxon>
        <taxon>Betaproteobacteria</taxon>
        <taxon>Nitrosomonadales</taxon>
        <taxon>Methylophilaceae</taxon>
        <taxon>Candidatus Methylopumilus</taxon>
    </lineage>
</organism>
<protein>
    <submittedName>
        <fullName evidence="2">Uncharacterized protein</fullName>
    </submittedName>
</protein>
<reference evidence="2 3" key="1">
    <citation type="journal article" date="2019" name="ISME J.">
        <title>Evolution in action: habitat transition from sediment to the pelagial leads to genome streamlining in Methylophilaceae.</title>
        <authorList>
            <person name="Salcher M."/>
            <person name="Schaefle D."/>
            <person name="Kaspar M."/>
            <person name="Neuenschwander S.M."/>
            <person name="Ghai R."/>
        </authorList>
    </citation>
    <scope>NUCLEOTIDE SEQUENCE [LARGE SCALE GENOMIC DNA]</scope>
    <source>
        <strain evidence="2 3">MMS-RI-1</strain>
    </source>
</reference>
<feature type="region of interest" description="Disordered" evidence="1">
    <location>
        <begin position="1"/>
        <end position="29"/>
    </location>
</feature>
<sequence length="278" mass="31669">MATEAQIKANQENAKKSTGPATSEGKQRSSMNAMTHGIFANIPILPGENEIDLNELKAQIIQALKPTDAIELGFVERIIQSRFRQIRLREAEAAKLKISMMPEVLAESITHILKHSTFKNYIAEDLSTQTAYTYKFYQVALEEIDKSGYQTYAISIETVKEKMPNTLHFLEARIKNHATMRWDEFIKNPAIISKVIGETRRDISGFIESNKNSYVARSIANDMKIIHRIPQGQDMAIFSKYQIQLDTDIDRAMKGLYEYRNNKAKLIEGEVIEDLTAH</sequence>
<proteinExistence type="predicted"/>
<name>A0AAE6KP20_9PROT</name>
<evidence type="ECO:0000256" key="1">
    <source>
        <dbReference type="SAM" id="MobiDB-lite"/>
    </source>
</evidence>
<evidence type="ECO:0000313" key="2">
    <source>
        <dbReference type="EMBL" id="QDD13351.1"/>
    </source>
</evidence>
<dbReference type="RefSeq" id="WP_139883039.1">
    <property type="nucleotide sequence ID" value="NZ_CP040986.1"/>
</dbReference>